<reference evidence="8 9" key="1">
    <citation type="submission" date="2019-04" db="EMBL/GenBank/DDBJ databases">
        <title>Azoarcus nasutitermitis sp. nov. isolated from termite nest.</title>
        <authorList>
            <person name="Lin S.-Y."/>
            <person name="Hameed A."/>
            <person name="Hsu Y.-H."/>
            <person name="Young C.-C."/>
        </authorList>
    </citation>
    <scope>NUCLEOTIDE SEQUENCE [LARGE SCALE GENOMIC DNA]</scope>
    <source>
        <strain evidence="8 9">CC-YHH838</strain>
    </source>
</reference>
<feature type="transmembrane region" description="Helical" evidence="7">
    <location>
        <begin position="182"/>
        <end position="199"/>
    </location>
</feature>
<feature type="transmembrane region" description="Helical" evidence="7">
    <location>
        <begin position="138"/>
        <end position="162"/>
    </location>
</feature>
<dbReference type="Proteomes" id="UP000308430">
    <property type="component" value="Unassembled WGS sequence"/>
</dbReference>
<accession>A0A4S4APF9</accession>
<evidence type="ECO:0000256" key="2">
    <source>
        <dbReference type="ARBA" id="ARBA00022475"/>
    </source>
</evidence>
<feature type="transmembrane region" description="Helical" evidence="7">
    <location>
        <begin position="95"/>
        <end position="117"/>
    </location>
</feature>
<evidence type="ECO:0000256" key="5">
    <source>
        <dbReference type="ARBA" id="ARBA00022989"/>
    </source>
</evidence>
<comment type="similarity">
    <text evidence="7">Belongs to the UPF0761 family.</text>
</comment>
<dbReference type="HAMAP" id="MF_00672">
    <property type="entry name" value="UPF0761"/>
    <property type="match status" value="1"/>
</dbReference>
<keyword evidence="6 7" id="KW-0472">Membrane</keyword>
<evidence type="ECO:0000313" key="8">
    <source>
        <dbReference type="EMBL" id="THF61506.1"/>
    </source>
</evidence>
<keyword evidence="4 7" id="KW-0812">Transmembrane</keyword>
<evidence type="ECO:0000313" key="9">
    <source>
        <dbReference type="Proteomes" id="UP000308430"/>
    </source>
</evidence>
<dbReference type="NCBIfam" id="TIGR00765">
    <property type="entry name" value="yihY_not_rbn"/>
    <property type="match status" value="1"/>
</dbReference>
<dbReference type="AlphaFoldDB" id="A0A4S4APF9"/>
<sequence>MNLPLSARALSARDFLLLLFSRFNATRCPQVAGSLAFTTMLALVPLITVAIALFSNFPGFTDLGVSLKTFLLENLLPERAGQIITKYALQFSEKAAGLTLIGTAILVVTALLLLSTIERVFNQIWGVRQPRPLLFRIAVYWFALTVGPLVLGGSIFASGYLVSASMELVDHSPWLGELAARLLPPITLGGLFSYLYFAVPNHPVRPLHALAGGIAAAVAFLVMQRAFGMFIARFPSYTLVYGAFAALPIFLVWLYLSWVIVLLGALVTASLPAFLQRKRTLPVFPGDLARGALGMLVELARAQRGGGPPPFERLRHAAGLSDDRAESVLGAMSESGWVARTETAEWVLAIDPAHLRLSDVVARFALSPGDWLAGPQQGEGAQRAAQRIAEAIRAADLSLKELLDEMPPVQIG</sequence>
<protein>
    <recommendedName>
        <fullName evidence="7">UPF0761 membrane protein E6C76_20725</fullName>
    </recommendedName>
</protein>
<dbReference type="OrthoDB" id="9808671at2"/>
<evidence type="ECO:0000256" key="6">
    <source>
        <dbReference type="ARBA" id="ARBA00023136"/>
    </source>
</evidence>
<dbReference type="InterPro" id="IPR017039">
    <property type="entry name" value="Virul_fac_BrkB"/>
</dbReference>
<feature type="transmembrane region" description="Helical" evidence="7">
    <location>
        <begin position="31"/>
        <end position="54"/>
    </location>
</feature>
<dbReference type="EMBL" id="SSOC01000009">
    <property type="protein sequence ID" value="THF61506.1"/>
    <property type="molecule type" value="Genomic_DNA"/>
</dbReference>
<organism evidence="8 9">
    <name type="scientific">Pseudothauera nasutitermitis</name>
    <dbReference type="NCBI Taxonomy" id="2565930"/>
    <lineage>
        <taxon>Bacteria</taxon>
        <taxon>Pseudomonadati</taxon>
        <taxon>Pseudomonadota</taxon>
        <taxon>Betaproteobacteria</taxon>
        <taxon>Rhodocyclales</taxon>
        <taxon>Zoogloeaceae</taxon>
        <taxon>Pseudothauera</taxon>
    </lineage>
</organism>
<comment type="subcellular location">
    <subcellularLocation>
        <location evidence="1 7">Cell membrane</location>
        <topology evidence="1 7">Multi-pass membrane protein</topology>
    </subcellularLocation>
</comment>
<dbReference type="RefSeq" id="WP_136350168.1">
    <property type="nucleotide sequence ID" value="NZ_SSOC01000009.1"/>
</dbReference>
<keyword evidence="9" id="KW-1185">Reference proteome</keyword>
<feature type="transmembrane region" description="Helical" evidence="7">
    <location>
        <begin position="206"/>
        <end position="227"/>
    </location>
</feature>
<dbReference type="InterPro" id="IPR023679">
    <property type="entry name" value="UPF0761_bac"/>
</dbReference>
<comment type="caution">
    <text evidence="8">The sequence shown here is derived from an EMBL/GenBank/DDBJ whole genome shotgun (WGS) entry which is preliminary data.</text>
</comment>
<dbReference type="PANTHER" id="PTHR30213">
    <property type="entry name" value="INNER MEMBRANE PROTEIN YHJD"/>
    <property type="match status" value="1"/>
</dbReference>
<keyword evidence="3" id="KW-0997">Cell inner membrane</keyword>
<dbReference type="Pfam" id="PF03631">
    <property type="entry name" value="Virul_fac_BrkB"/>
    <property type="match status" value="1"/>
</dbReference>
<keyword evidence="2 7" id="KW-1003">Cell membrane</keyword>
<gene>
    <name evidence="8" type="ORF">E6C76_20725</name>
</gene>
<keyword evidence="5 7" id="KW-1133">Transmembrane helix</keyword>
<evidence type="ECO:0000256" key="3">
    <source>
        <dbReference type="ARBA" id="ARBA00022519"/>
    </source>
</evidence>
<proteinExistence type="inferred from homology"/>
<name>A0A4S4APF9_9RHOO</name>
<dbReference type="PANTHER" id="PTHR30213:SF0">
    <property type="entry name" value="UPF0761 MEMBRANE PROTEIN YIHY"/>
    <property type="match status" value="1"/>
</dbReference>
<evidence type="ECO:0000256" key="1">
    <source>
        <dbReference type="ARBA" id="ARBA00004651"/>
    </source>
</evidence>
<evidence type="ECO:0000256" key="4">
    <source>
        <dbReference type="ARBA" id="ARBA00022692"/>
    </source>
</evidence>
<feature type="transmembrane region" description="Helical" evidence="7">
    <location>
        <begin position="239"/>
        <end position="269"/>
    </location>
</feature>
<evidence type="ECO:0000256" key="7">
    <source>
        <dbReference type="HAMAP-Rule" id="MF_00672"/>
    </source>
</evidence>
<dbReference type="GO" id="GO:0005886">
    <property type="term" value="C:plasma membrane"/>
    <property type="evidence" value="ECO:0007669"/>
    <property type="project" value="UniProtKB-SubCell"/>
</dbReference>